<reference evidence="1" key="1">
    <citation type="journal article" date="2021" name="Genome Biol. Evol.">
        <title>The assembled and annotated genome of the fairy-ring fungus Marasmius oreades.</title>
        <authorList>
            <person name="Hiltunen M."/>
            <person name="Ament-Velasquez S.L."/>
            <person name="Johannesson H."/>
        </authorList>
    </citation>
    <scope>NUCLEOTIDE SEQUENCE</scope>
    <source>
        <strain evidence="1">03SP1</strain>
    </source>
</reference>
<dbReference type="Proteomes" id="UP001049176">
    <property type="component" value="Chromosome 7"/>
</dbReference>
<gene>
    <name evidence="1" type="ORF">E1B28_011527</name>
</gene>
<sequence>MAGASCSLADDELVTLFVKLIQANKTQLVLALLRVDPKAISVINFPYVSGYSYMTDIIFPVVCTISNENYAMLAALVAYGAKIAFDEDVTEALNMRFGGKDSKRSLLEWVQFAIQEVNSSLEKLDSQSEKIEELKKDEKLSPWKAYCLDHLQSLKPRKEITELQKEQNEEQRRIWKNLKVYFTDVERLLVSRNAKTYKEMYPNDMDAPDLQGFLSLLPVAVPPPQAPGKTEPIKYELMSEHSWNGRETWFLSIKQTSMMNSSKPASRKTIQQYSTYVYQLLKAMSESPPSKSL</sequence>
<proteinExistence type="predicted"/>
<dbReference type="KEGG" id="more:E1B28_011527"/>
<accession>A0A9P7RVN4</accession>
<evidence type="ECO:0000313" key="2">
    <source>
        <dbReference type="Proteomes" id="UP001049176"/>
    </source>
</evidence>
<comment type="caution">
    <text evidence="1">The sequence shown here is derived from an EMBL/GenBank/DDBJ whole genome shotgun (WGS) entry which is preliminary data.</text>
</comment>
<evidence type="ECO:0000313" key="1">
    <source>
        <dbReference type="EMBL" id="KAG7089893.1"/>
    </source>
</evidence>
<keyword evidence="2" id="KW-1185">Reference proteome</keyword>
<protein>
    <submittedName>
        <fullName evidence="1">Uncharacterized protein</fullName>
    </submittedName>
</protein>
<dbReference type="GeneID" id="66080602"/>
<name>A0A9P7RVN4_9AGAR</name>
<dbReference type="EMBL" id="CM032187">
    <property type="protein sequence ID" value="KAG7089893.1"/>
    <property type="molecule type" value="Genomic_DNA"/>
</dbReference>
<dbReference type="AlphaFoldDB" id="A0A9P7RVN4"/>
<dbReference type="RefSeq" id="XP_043006363.1">
    <property type="nucleotide sequence ID" value="XM_043156576.1"/>
</dbReference>
<dbReference type="OrthoDB" id="3064480at2759"/>
<organism evidence="1 2">
    <name type="scientific">Marasmius oreades</name>
    <name type="common">fairy-ring Marasmius</name>
    <dbReference type="NCBI Taxonomy" id="181124"/>
    <lineage>
        <taxon>Eukaryota</taxon>
        <taxon>Fungi</taxon>
        <taxon>Dikarya</taxon>
        <taxon>Basidiomycota</taxon>
        <taxon>Agaricomycotina</taxon>
        <taxon>Agaricomycetes</taxon>
        <taxon>Agaricomycetidae</taxon>
        <taxon>Agaricales</taxon>
        <taxon>Marasmiineae</taxon>
        <taxon>Marasmiaceae</taxon>
        <taxon>Marasmius</taxon>
    </lineage>
</organism>